<reference evidence="8 9" key="1">
    <citation type="submission" date="2015-07" db="EMBL/GenBank/DDBJ databases">
        <authorList>
            <person name="Noorani M."/>
        </authorList>
    </citation>
    <scope>NUCLEOTIDE SEQUENCE [LARGE SCALE GENOMIC DNA]</scope>
    <source>
        <strain evidence="8 9">CECT 7802</strain>
    </source>
</reference>
<dbReference type="PANTHER" id="PTHR10192">
    <property type="entry name" value="MOLYBDOPTERIN BIOSYNTHESIS PROTEIN"/>
    <property type="match status" value="1"/>
</dbReference>
<dbReference type="InterPro" id="IPR036425">
    <property type="entry name" value="MoaB/Mog-like_dom_sf"/>
</dbReference>
<dbReference type="Pfam" id="PF00994">
    <property type="entry name" value="MoCF_biosynth"/>
    <property type="match status" value="1"/>
</dbReference>
<dbReference type="SUPFAM" id="SSF63867">
    <property type="entry name" value="MoeA C-terminal domain-like"/>
    <property type="match status" value="1"/>
</dbReference>
<dbReference type="GO" id="GO:0061599">
    <property type="term" value="F:molybdopterin molybdotransferase activity"/>
    <property type="evidence" value="ECO:0007669"/>
    <property type="project" value="UniProtKB-UniRule"/>
</dbReference>
<protein>
    <recommendedName>
        <fullName evidence="6">Molybdopterin molybdenumtransferase</fullName>
        <ecNumber evidence="6">2.10.1.1</ecNumber>
    </recommendedName>
</protein>
<sequence length="677" mass="71477">MFDLILVADWSASSARGPATPKPDALWVCADLHGDQTVEYFRTRADALAFIDDWLGRGHRTLLGFDFAMGWPRGFAETLTGRPSAMAVWDWLATHITDDAANTNNRFHVAERINRAFPGVGPLWGRPASHDHPDLPDKGTARTDHGIPDHRTVEGYAPSAQSALKLFTTGSVGSQALMGCAALPALRARHPDLRVWPQETGFALPDTGNLLVEIYPSLFEPAPHPIKDAGQVIATAQALRTASRDWFTAPSVEADADRIAVEEGWILGVLPPSSCFALPAGTDWTPVETALETLRTSCPATTHTETLPIAEAANRILAADLVATRSNPPAANAAVDGWAFAHATLRPGPIPVLPGRAAAGVRFDGRVPPGHALRILTGAEVPDGADTVALQEDATQDGTALTLKAVPKAGANTRAMGEDVRTGTAVLPQGTILRPTDIAVAIAAGHGTLPVRKRLRVGVLSTGDEITAPGSAHGIPDVNRPMLLAMLDDWGMDAVDLGHAPDDAATLTAMLDAAETHATLTSGGASTGDEDHLSRLLRDRGGVHHWRIAIKPGRPLVLGHWNGVPLFGLPGNPVAAFTCATLFARPALLQMAGAGWRVPDTLVVPAAFSKRKKAGRTEVLRARLRGGQAEVFRSEGSGLVSGLSWAEGFVMLDEGAAQIEPGAPVRYLPFTSLGLKG</sequence>
<dbReference type="AlphaFoldDB" id="A0A0M6YEM1"/>
<organism evidence="8 9">
    <name type="scientific">Jannaschia donghaensis</name>
    <dbReference type="NCBI Taxonomy" id="420998"/>
    <lineage>
        <taxon>Bacteria</taxon>
        <taxon>Pseudomonadati</taxon>
        <taxon>Pseudomonadota</taxon>
        <taxon>Alphaproteobacteria</taxon>
        <taxon>Rhodobacterales</taxon>
        <taxon>Roseobacteraceae</taxon>
        <taxon>Jannaschia</taxon>
    </lineage>
</organism>
<dbReference type="SUPFAM" id="SSF63882">
    <property type="entry name" value="MoeA N-terminal region -like"/>
    <property type="match status" value="1"/>
</dbReference>
<comment type="function">
    <text evidence="1 6">Catalyzes the insertion of molybdate into adenylated molybdopterin with the concomitant release of AMP.</text>
</comment>
<dbReference type="Pfam" id="PF03453">
    <property type="entry name" value="MoeA_N"/>
    <property type="match status" value="1"/>
</dbReference>
<dbReference type="InterPro" id="IPR005111">
    <property type="entry name" value="MoeA_C_domain_IV"/>
</dbReference>
<evidence type="ECO:0000313" key="8">
    <source>
        <dbReference type="EMBL" id="CTQ48384.1"/>
    </source>
</evidence>
<dbReference type="UniPathway" id="UPA00344"/>
<dbReference type="Proteomes" id="UP000049222">
    <property type="component" value="Unassembled WGS sequence"/>
</dbReference>
<keyword evidence="6" id="KW-0500">Molybdenum</keyword>
<evidence type="ECO:0000256" key="5">
    <source>
        <dbReference type="ARBA" id="ARBA00047317"/>
    </source>
</evidence>
<dbReference type="Gene3D" id="2.170.190.11">
    <property type="entry name" value="Molybdopterin biosynthesis moea protein, domain 3"/>
    <property type="match status" value="1"/>
</dbReference>
<keyword evidence="6" id="KW-0479">Metal-binding</keyword>
<evidence type="ECO:0000256" key="3">
    <source>
        <dbReference type="ARBA" id="ARBA00010763"/>
    </source>
</evidence>
<keyword evidence="9" id="KW-1185">Reference proteome</keyword>
<dbReference type="RefSeq" id="WP_055082055.1">
    <property type="nucleotide sequence ID" value="NZ_CXSU01000005.1"/>
</dbReference>
<dbReference type="STRING" id="420998.JDO7802_00386"/>
<dbReference type="InterPro" id="IPR008284">
    <property type="entry name" value="MoCF_biosynth_CS"/>
</dbReference>
<feature type="domain" description="MoaB/Mog" evidence="7">
    <location>
        <begin position="458"/>
        <end position="590"/>
    </location>
</feature>
<accession>A0A0M6YEM1</accession>
<name>A0A0M6YEM1_9RHOB</name>
<keyword evidence="4 6" id="KW-0501">Molybdenum cofactor biosynthesis</keyword>
<dbReference type="InterPro" id="IPR038987">
    <property type="entry name" value="MoeA-like"/>
</dbReference>
<dbReference type="EMBL" id="CXSU01000005">
    <property type="protein sequence ID" value="CTQ48384.1"/>
    <property type="molecule type" value="Genomic_DNA"/>
</dbReference>
<proteinExistence type="inferred from homology"/>
<dbReference type="PROSITE" id="PS01079">
    <property type="entry name" value="MOCF_BIOSYNTHESIS_2"/>
    <property type="match status" value="1"/>
</dbReference>
<evidence type="ECO:0000256" key="4">
    <source>
        <dbReference type="ARBA" id="ARBA00023150"/>
    </source>
</evidence>
<comment type="cofactor">
    <cofactor evidence="6">
        <name>Mg(2+)</name>
        <dbReference type="ChEBI" id="CHEBI:18420"/>
    </cofactor>
</comment>
<dbReference type="CDD" id="cd00887">
    <property type="entry name" value="MoeA"/>
    <property type="match status" value="1"/>
</dbReference>
<dbReference type="Gene3D" id="2.40.340.10">
    <property type="entry name" value="MoeA, C-terminal, domain IV"/>
    <property type="match status" value="1"/>
</dbReference>
<dbReference type="EC" id="2.10.1.1" evidence="6"/>
<dbReference type="Gene3D" id="3.40.980.10">
    <property type="entry name" value="MoaB/Mog-like domain"/>
    <property type="match status" value="1"/>
</dbReference>
<dbReference type="SUPFAM" id="SSF53218">
    <property type="entry name" value="Molybdenum cofactor biosynthesis proteins"/>
    <property type="match status" value="1"/>
</dbReference>
<evidence type="ECO:0000313" key="9">
    <source>
        <dbReference type="Proteomes" id="UP000049222"/>
    </source>
</evidence>
<dbReference type="InterPro" id="IPR001453">
    <property type="entry name" value="MoaB/Mog_dom"/>
</dbReference>
<dbReference type="InterPro" id="IPR036135">
    <property type="entry name" value="MoeA_linker/N_sf"/>
</dbReference>
<evidence type="ECO:0000259" key="7">
    <source>
        <dbReference type="SMART" id="SM00852"/>
    </source>
</evidence>
<dbReference type="GO" id="GO:0046872">
    <property type="term" value="F:metal ion binding"/>
    <property type="evidence" value="ECO:0007669"/>
    <property type="project" value="UniProtKB-UniRule"/>
</dbReference>
<dbReference type="Pfam" id="PF03454">
    <property type="entry name" value="MoeA_C"/>
    <property type="match status" value="1"/>
</dbReference>
<keyword evidence="6 8" id="KW-0808">Transferase</keyword>
<dbReference type="InterPro" id="IPR005110">
    <property type="entry name" value="MoeA_linker/N"/>
</dbReference>
<comment type="catalytic activity">
    <reaction evidence="5">
        <text>adenylyl-molybdopterin + molybdate = Mo-molybdopterin + AMP + H(+)</text>
        <dbReference type="Rhea" id="RHEA:35047"/>
        <dbReference type="ChEBI" id="CHEBI:15378"/>
        <dbReference type="ChEBI" id="CHEBI:36264"/>
        <dbReference type="ChEBI" id="CHEBI:62727"/>
        <dbReference type="ChEBI" id="CHEBI:71302"/>
        <dbReference type="ChEBI" id="CHEBI:456215"/>
        <dbReference type="EC" id="2.10.1.1"/>
    </reaction>
</comment>
<evidence type="ECO:0000256" key="6">
    <source>
        <dbReference type="RuleBase" id="RU365090"/>
    </source>
</evidence>
<dbReference type="PANTHER" id="PTHR10192:SF5">
    <property type="entry name" value="GEPHYRIN"/>
    <property type="match status" value="1"/>
</dbReference>
<dbReference type="InterPro" id="IPR036688">
    <property type="entry name" value="MoeA_C_domain_IV_sf"/>
</dbReference>
<gene>
    <name evidence="8" type="primary">moeA_1</name>
    <name evidence="8" type="ORF">JDO7802_00386</name>
</gene>
<comment type="similarity">
    <text evidence="3 6">Belongs to the MoeA family.</text>
</comment>
<comment type="pathway">
    <text evidence="2 6">Cofactor biosynthesis; molybdopterin biosynthesis.</text>
</comment>
<dbReference type="OrthoDB" id="9804758at2"/>
<dbReference type="GO" id="GO:0005829">
    <property type="term" value="C:cytosol"/>
    <property type="evidence" value="ECO:0007669"/>
    <property type="project" value="TreeGrafter"/>
</dbReference>
<dbReference type="SMART" id="SM00852">
    <property type="entry name" value="MoCF_biosynth"/>
    <property type="match status" value="1"/>
</dbReference>
<dbReference type="GO" id="GO:0006777">
    <property type="term" value="P:Mo-molybdopterin cofactor biosynthetic process"/>
    <property type="evidence" value="ECO:0007669"/>
    <property type="project" value="UniProtKB-UniRule"/>
</dbReference>
<dbReference type="Gene3D" id="3.90.105.10">
    <property type="entry name" value="Molybdopterin biosynthesis moea protein, domain 2"/>
    <property type="match status" value="1"/>
</dbReference>
<evidence type="ECO:0000256" key="2">
    <source>
        <dbReference type="ARBA" id="ARBA00005046"/>
    </source>
</evidence>
<keyword evidence="6" id="KW-0460">Magnesium</keyword>
<evidence type="ECO:0000256" key="1">
    <source>
        <dbReference type="ARBA" id="ARBA00002901"/>
    </source>
</evidence>